<dbReference type="EMBL" id="VUOC01000004">
    <property type="protein sequence ID" value="KAA2239710.1"/>
    <property type="molecule type" value="Genomic_DNA"/>
</dbReference>
<dbReference type="AlphaFoldDB" id="A0A5B2VM32"/>
<feature type="chain" id="PRO_5022881737" description="Serine aminopeptidase S33 domain-containing protein" evidence="1">
    <location>
        <begin position="21"/>
        <end position="479"/>
    </location>
</feature>
<comment type="caution">
    <text evidence="3">The sequence shown here is derived from an EMBL/GenBank/DDBJ whole genome shotgun (WGS) entry which is preliminary data.</text>
</comment>
<sequence length="479" mass="52797">MQKHLLSIFCCLIISITGYAQNDNTHDISGAWYGVFSNYMGEKQRLLIVLERNKRGYVGQLKSPDKTQASLTLDSVDYTAGVLRFRVNEIGLSYKGGWDAANKRFNGFLLQSGDQVPLNISKDEISKEALYRHPQDPQPPFNYRQEDVIFSTRDQDIALAGTFTRPADSTQRYPVVILLSDGGPQDRNSEMVGHRPFSVIADQLTKAGIAVLRCDDRGVGGSGGNYDDATLEDQANDVRAAISYLQQRKDVDPAQIGLLGHGKGMAVAAIAAADNDSVAFMVSMAGSGLPLRQQQEGYLVQTLAAIQPGIPDSTVQRFLKAAQPWFNLLATEKDEDKLQEQGKPYLQALYRQFSTLSLRMPEQVFVDGMLAVQTTPNMLSTFRFDPPAWLARVKCPVLALNGAKDLAVDADLNLTAIQNALLKGGNQQVTVRSFEGVNHLFQQCKTCVVSEYGTLDQTIDPAVLEFLTRWVVVIVNRAN</sequence>
<dbReference type="RefSeq" id="WP_149840887.1">
    <property type="nucleotide sequence ID" value="NZ_VUOC01000004.1"/>
</dbReference>
<dbReference type="SUPFAM" id="SSF53474">
    <property type="entry name" value="alpha/beta-Hydrolases"/>
    <property type="match status" value="1"/>
</dbReference>
<dbReference type="GO" id="GO:0052689">
    <property type="term" value="F:carboxylic ester hydrolase activity"/>
    <property type="evidence" value="ECO:0007669"/>
    <property type="project" value="TreeGrafter"/>
</dbReference>
<feature type="signal peptide" evidence="1">
    <location>
        <begin position="1"/>
        <end position="20"/>
    </location>
</feature>
<organism evidence="3 4">
    <name type="scientific">Chitinophaga agrisoli</name>
    <dbReference type="NCBI Taxonomy" id="2607653"/>
    <lineage>
        <taxon>Bacteria</taxon>
        <taxon>Pseudomonadati</taxon>
        <taxon>Bacteroidota</taxon>
        <taxon>Chitinophagia</taxon>
        <taxon>Chitinophagales</taxon>
        <taxon>Chitinophagaceae</taxon>
        <taxon>Chitinophaga</taxon>
    </lineage>
</organism>
<reference evidence="3 4" key="2">
    <citation type="submission" date="2019-09" db="EMBL/GenBank/DDBJ databases">
        <authorList>
            <person name="Jin C."/>
        </authorList>
    </citation>
    <scope>NUCLEOTIDE SEQUENCE [LARGE SCALE GENOMIC DNA]</scope>
    <source>
        <strain evidence="3 4">BN140078</strain>
    </source>
</reference>
<keyword evidence="1" id="KW-0732">Signal</keyword>
<evidence type="ECO:0000313" key="4">
    <source>
        <dbReference type="Proteomes" id="UP000324611"/>
    </source>
</evidence>
<dbReference type="Proteomes" id="UP000324611">
    <property type="component" value="Unassembled WGS sequence"/>
</dbReference>
<name>A0A5B2VM32_9BACT</name>
<dbReference type="Gene3D" id="3.40.50.1820">
    <property type="entry name" value="alpha/beta hydrolase"/>
    <property type="match status" value="1"/>
</dbReference>
<gene>
    <name evidence="3" type="ORF">F0L74_26320</name>
</gene>
<accession>A0A5B2VM32</accession>
<evidence type="ECO:0000259" key="2">
    <source>
        <dbReference type="Pfam" id="PF12146"/>
    </source>
</evidence>
<dbReference type="InterPro" id="IPR029058">
    <property type="entry name" value="AB_hydrolase_fold"/>
</dbReference>
<dbReference type="InterPro" id="IPR022742">
    <property type="entry name" value="Hydrolase_4"/>
</dbReference>
<feature type="domain" description="Serine aminopeptidase S33" evidence="2">
    <location>
        <begin position="199"/>
        <end position="439"/>
    </location>
</feature>
<protein>
    <recommendedName>
        <fullName evidence="2">Serine aminopeptidase S33 domain-containing protein</fullName>
    </recommendedName>
</protein>
<dbReference type="InterPro" id="IPR053145">
    <property type="entry name" value="AB_hydrolase_Est10"/>
</dbReference>
<dbReference type="PANTHER" id="PTHR43265:SF1">
    <property type="entry name" value="ESTERASE ESTD"/>
    <property type="match status" value="1"/>
</dbReference>
<evidence type="ECO:0000256" key="1">
    <source>
        <dbReference type="SAM" id="SignalP"/>
    </source>
</evidence>
<dbReference type="PANTHER" id="PTHR43265">
    <property type="entry name" value="ESTERASE ESTD"/>
    <property type="match status" value="1"/>
</dbReference>
<keyword evidence="4" id="KW-1185">Reference proteome</keyword>
<reference evidence="3 4" key="1">
    <citation type="submission" date="2019-09" db="EMBL/GenBank/DDBJ databases">
        <title>Chitinophaga ginsengihumi sp. nov., isolated from soil of ginseng rhizosphere.</title>
        <authorList>
            <person name="Lee J."/>
        </authorList>
    </citation>
    <scope>NUCLEOTIDE SEQUENCE [LARGE SCALE GENOMIC DNA]</scope>
    <source>
        <strain evidence="3 4">BN140078</strain>
    </source>
</reference>
<dbReference type="Pfam" id="PF12146">
    <property type="entry name" value="Hydrolase_4"/>
    <property type="match status" value="1"/>
</dbReference>
<evidence type="ECO:0000313" key="3">
    <source>
        <dbReference type="EMBL" id="KAA2239710.1"/>
    </source>
</evidence>
<proteinExistence type="predicted"/>